<dbReference type="RefSeq" id="WP_313793881.1">
    <property type="nucleotide sequence ID" value="NZ_CP102453.1"/>
</dbReference>
<feature type="region of interest" description="Disordered" evidence="1">
    <location>
        <begin position="14"/>
        <end position="33"/>
    </location>
</feature>
<gene>
    <name evidence="2" type="ORF">NRE15_01635</name>
</gene>
<proteinExistence type="predicted"/>
<keyword evidence="3" id="KW-1185">Reference proteome</keyword>
<evidence type="ECO:0000313" key="2">
    <source>
        <dbReference type="EMBL" id="UUX34379.1"/>
    </source>
</evidence>
<accession>A0ABY5P768</accession>
<name>A0ABY5P768_9LACT</name>
<evidence type="ECO:0000256" key="1">
    <source>
        <dbReference type="SAM" id="MobiDB-lite"/>
    </source>
</evidence>
<dbReference type="Proteomes" id="UP001315967">
    <property type="component" value="Chromosome"/>
</dbReference>
<sequence>MEWWQKFVKWFQKSREKPSSHNQTKSPVDQLEHVSDSQWKQVPEYIPMANNDKALKERISLIAASVATLDGSDKQLKVTKIHTRNPEFFKIALMAASIAAQDKPDSHFIVKKIYKKQEA</sequence>
<dbReference type="EMBL" id="CP102453">
    <property type="protein sequence ID" value="UUX34379.1"/>
    <property type="molecule type" value="Genomic_DNA"/>
</dbReference>
<evidence type="ECO:0000313" key="3">
    <source>
        <dbReference type="Proteomes" id="UP001315967"/>
    </source>
</evidence>
<reference evidence="2 3" key="1">
    <citation type="submission" date="2022-08" db="EMBL/GenBank/DDBJ databases">
        <title>Aerococcaceae sp. nov isolated from spoiled eye mask.</title>
        <authorList>
            <person name="Zhou G."/>
            <person name="Xie X.-B."/>
            <person name="Shi Q.-S."/>
            <person name="Wang Y.-S."/>
            <person name="Wen X."/>
            <person name="Peng H."/>
            <person name="Yang X.-J."/>
            <person name="Tao H.-B."/>
            <person name="Huang X.-M."/>
        </authorList>
    </citation>
    <scope>NUCLEOTIDE SEQUENCE [LARGE SCALE GENOMIC DNA]</scope>
    <source>
        <strain evidence="3">DM20194951</strain>
    </source>
</reference>
<organism evidence="2 3">
    <name type="scientific">Fundicoccus culcitae</name>
    <dbReference type="NCBI Taxonomy" id="2969821"/>
    <lineage>
        <taxon>Bacteria</taxon>
        <taxon>Bacillati</taxon>
        <taxon>Bacillota</taxon>
        <taxon>Bacilli</taxon>
        <taxon>Lactobacillales</taxon>
        <taxon>Aerococcaceae</taxon>
        <taxon>Fundicoccus</taxon>
    </lineage>
</organism>
<protein>
    <submittedName>
        <fullName evidence="2">Uncharacterized protein</fullName>
    </submittedName>
</protein>